<dbReference type="Pfam" id="PF10048">
    <property type="entry name" value="DUF2282"/>
    <property type="match status" value="1"/>
</dbReference>
<organism evidence="2 3">
    <name type="scientific">Salinivibrio kushneri</name>
    <dbReference type="NCBI Taxonomy" id="1908198"/>
    <lineage>
        <taxon>Bacteria</taxon>
        <taxon>Pseudomonadati</taxon>
        <taxon>Pseudomonadota</taxon>
        <taxon>Gammaproteobacteria</taxon>
        <taxon>Vibrionales</taxon>
        <taxon>Vibrionaceae</taxon>
        <taxon>Salinivibrio</taxon>
    </lineage>
</organism>
<evidence type="ECO:0000256" key="1">
    <source>
        <dbReference type="SAM" id="SignalP"/>
    </source>
</evidence>
<dbReference type="AlphaFoldDB" id="A0AB36JUV8"/>
<protein>
    <recommendedName>
        <fullName evidence="4">DUF2282 domain-containing protein</fullName>
    </recommendedName>
</protein>
<dbReference type="EMBL" id="MUEK01000014">
    <property type="protein sequence ID" value="OOE38719.1"/>
    <property type="molecule type" value="Genomic_DNA"/>
</dbReference>
<gene>
    <name evidence="2" type="ORF">BZG00_12890</name>
</gene>
<reference evidence="2 3" key="1">
    <citation type="journal article" date="2017" name="Genome Announc.">
        <title>Draft Genome Sequences of Salinivibrio proteolyticus, Salinivibrio sharmensis, Salinivibrio siamensis, Salinivibrio costicola subsp. alcaliphilus, Salinivibrio costicola subsp. vallismortis, and 29 New Isolates Belonging to the Genus Salinivibrio.</title>
        <authorList>
            <person name="Lopez-Hermoso C."/>
            <person name="de la Haba R.R."/>
            <person name="Sanchez-Porro C."/>
            <person name="Bayliss S.C."/>
            <person name="Feil E.J."/>
            <person name="Ventosa A."/>
        </authorList>
    </citation>
    <scope>NUCLEOTIDE SEQUENCE [LARGE SCALE GENOMIC DNA]</scope>
    <source>
        <strain evidence="2 3">AL184</strain>
    </source>
</reference>
<proteinExistence type="predicted"/>
<accession>A0AB36JUV8</accession>
<evidence type="ECO:0008006" key="4">
    <source>
        <dbReference type="Google" id="ProtNLM"/>
    </source>
</evidence>
<keyword evidence="3" id="KW-1185">Reference proteome</keyword>
<feature type="signal peptide" evidence="1">
    <location>
        <begin position="1"/>
        <end position="30"/>
    </location>
</feature>
<sequence>MKNTNLAVAAAVTGLLAVGTTTLTSAPAHAAEKEKCYGVVKAGENDCATSTSSCAGTSTKDGQKDAFVMVPEGLCDRLVGGSTSSS</sequence>
<dbReference type="Proteomes" id="UP000189021">
    <property type="component" value="Unassembled WGS sequence"/>
</dbReference>
<name>A0AB36JUV8_9GAMM</name>
<evidence type="ECO:0000313" key="3">
    <source>
        <dbReference type="Proteomes" id="UP000189021"/>
    </source>
</evidence>
<keyword evidence="1" id="KW-0732">Signal</keyword>
<dbReference type="InterPro" id="IPR018740">
    <property type="entry name" value="DUF2282_membr"/>
</dbReference>
<comment type="caution">
    <text evidence="2">The sequence shown here is derived from an EMBL/GenBank/DDBJ whole genome shotgun (WGS) entry which is preliminary data.</text>
</comment>
<feature type="chain" id="PRO_5044220581" description="DUF2282 domain-containing protein" evidence="1">
    <location>
        <begin position="31"/>
        <end position="86"/>
    </location>
</feature>
<dbReference type="RefSeq" id="WP_077522963.1">
    <property type="nucleotide sequence ID" value="NZ_CP040021.1"/>
</dbReference>
<evidence type="ECO:0000313" key="2">
    <source>
        <dbReference type="EMBL" id="OOE38719.1"/>
    </source>
</evidence>